<evidence type="ECO:0000313" key="2">
    <source>
        <dbReference type="EMBL" id="GAA1234664.1"/>
    </source>
</evidence>
<evidence type="ECO:0000313" key="3">
    <source>
        <dbReference type="Proteomes" id="UP001500037"/>
    </source>
</evidence>
<reference evidence="2 3" key="1">
    <citation type="journal article" date="2019" name="Int. J. Syst. Evol. Microbiol.">
        <title>The Global Catalogue of Microorganisms (GCM) 10K type strain sequencing project: providing services to taxonomists for standard genome sequencing and annotation.</title>
        <authorList>
            <consortium name="The Broad Institute Genomics Platform"/>
            <consortium name="The Broad Institute Genome Sequencing Center for Infectious Disease"/>
            <person name="Wu L."/>
            <person name="Ma J."/>
        </authorList>
    </citation>
    <scope>NUCLEOTIDE SEQUENCE [LARGE SCALE GENOMIC DNA]</scope>
    <source>
        <strain evidence="2 3">JCM 13004</strain>
    </source>
</reference>
<feature type="compositionally biased region" description="Gly residues" evidence="1">
    <location>
        <begin position="133"/>
        <end position="150"/>
    </location>
</feature>
<organism evidence="2 3">
    <name type="scientific">Kitasatospora nipponensis</name>
    <dbReference type="NCBI Taxonomy" id="258049"/>
    <lineage>
        <taxon>Bacteria</taxon>
        <taxon>Bacillati</taxon>
        <taxon>Actinomycetota</taxon>
        <taxon>Actinomycetes</taxon>
        <taxon>Kitasatosporales</taxon>
        <taxon>Streptomycetaceae</taxon>
        <taxon>Kitasatospora</taxon>
    </lineage>
</organism>
<accession>A0ABN1W423</accession>
<dbReference type="EMBL" id="BAAALF010000035">
    <property type="protein sequence ID" value="GAA1234664.1"/>
    <property type="molecule type" value="Genomic_DNA"/>
</dbReference>
<feature type="region of interest" description="Disordered" evidence="1">
    <location>
        <begin position="133"/>
        <end position="220"/>
    </location>
</feature>
<sequence>MCTEAPQILEVEAGCSKSRLLGTRSHHPPKGLIVTVLKRALGTTLAAGALLLTVGALPAGAQAAVTGHAVFVGNAFSNNPYLSNSAAINSAYAQATAAGYTTATQCSLTHAPIAIRISPTIWQSMAQVTCNPGRGGGGGGGGGAGDGGRTAGWPRTGHPVGALRVGAPAPPIRSGREGLIGTAPSAGRRWSPALRAHHASAGRAGPSAHGGGSTRSRPPV</sequence>
<name>A0ABN1W423_9ACTN</name>
<keyword evidence="3" id="KW-1185">Reference proteome</keyword>
<dbReference type="Proteomes" id="UP001500037">
    <property type="component" value="Unassembled WGS sequence"/>
</dbReference>
<protein>
    <submittedName>
        <fullName evidence="2">Uncharacterized protein</fullName>
    </submittedName>
</protein>
<comment type="caution">
    <text evidence="2">The sequence shown here is derived from an EMBL/GenBank/DDBJ whole genome shotgun (WGS) entry which is preliminary data.</text>
</comment>
<proteinExistence type="predicted"/>
<gene>
    <name evidence="2" type="ORF">GCM10009665_26100</name>
</gene>
<evidence type="ECO:0000256" key="1">
    <source>
        <dbReference type="SAM" id="MobiDB-lite"/>
    </source>
</evidence>